<feature type="active site" description="Proton donor" evidence="8">
    <location>
        <position position="202"/>
    </location>
</feature>
<keyword evidence="2 8" id="KW-0479">Metal-binding</keyword>
<dbReference type="RefSeq" id="WP_182584540.1">
    <property type="nucleotide sequence ID" value="NZ_JABVCQ010000029.1"/>
</dbReference>
<feature type="domain" description="Peptidase M48" evidence="9">
    <location>
        <begin position="73"/>
        <end position="256"/>
    </location>
</feature>
<evidence type="ECO:0000313" key="10">
    <source>
        <dbReference type="EMBL" id="MBB1126911.1"/>
    </source>
</evidence>
<sequence length="489" mass="54175">MNSGRFHFKTLALTLIISGQIGIAPADLYQLPDFGSSVDTLLSAAEQRELDRAFMQSVRQSLPISSDPIVGDYLQQLGQSLTTAGTIKHYDFFLIDQRVINAFAGPGGHIGVFAGLILAAETEDELAAVLAHEIAHVEQKHLLRAFESQQQNAIPMTALLIAAVVLGAQVDANMGAAAMTGIQAAALQKQINFTRDHEKEADRLGITILAQAGYDPYAMPGFFERLTKANQFYENGAPELLRTHPVTTNRIADALARAEHFGHHQRSENVSFHLIKARLRQQRYARAQEAVEHFNQTLTTGRYRNATAEHYGYALALTRDGQFAAARREVAKLLADNPNQVELIVLNAELDRHTGSLTKALRDLKTAVANAPRSWALADAYAAMQMAANQPAAALITLERFNRLRPDITAVYGLMADAAGRAGKRLQTYRYRAEQLYHQGDIKLAVNQLELALKQPTITPYLAERLQARLKELKELADEQRQQQSPRRR</sequence>
<organism evidence="10 11">
    <name type="scientific">Thiospirillum jenense</name>
    <dbReference type="NCBI Taxonomy" id="1653858"/>
    <lineage>
        <taxon>Bacteria</taxon>
        <taxon>Pseudomonadati</taxon>
        <taxon>Pseudomonadota</taxon>
        <taxon>Gammaproteobacteria</taxon>
        <taxon>Chromatiales</taxon>
        <taxon>Chromatiaceae</taxon>
        <taxon>Thiospirillum</taxon>
    </lineage>
</organism>
<dbReference type="Gene3D" id="3.30.2010.10">
    <property type="entry name" value="Metalloproteases ('zincins'), catalytic domain"/>
    <property type="match status" value="1"/>
</dbReference>
<comment type="subcellular location">
    <subcellularLocation>
        <location evidence="8">Periplasm</location>
    </subcellularLocation>
</comment>
<evidence type="ECO:0000256" key="1">
    <source>
        <dbReference type="ARBA" id="ARBA00022670"/>
    </source>
</evidence>
<dbReference type="GO" id="GO:0042597">
    <property type="term" value="C:periplasmic space"/>
    <property type="evidence" value="ECO:0007669"/>
    <property type="project" value="UniProtKB-SubCell"/>
</dbReference>
<dbReference type="InterPro" id="IPR011990">
    <property type="entry name" value="TPR-like_helical_dom_sf"/>
</dbReference>
<evidence type="ECO:0000256" key="4">
    <source>
        <dbReference type="ARBA" id="ARBA00022764"/>
    </source>
</evidence>
<dbReference type="EMBL" id="JABVCQ010000029">
    <property type="protein sequence ID" value="MBB1126911.1"/>
    <property type="molecule type" value="Genomic_DNA"/>
</dbReference>
<dbReference type="GO" id="GO:0051603">
    <property type="term" value="P:proteolysis involved in protein catabolic process"/>
    <property type="evidence" value="ECO:0007669"/>
    <property type="project" value="TreeGrafter"/>
</dbReference>
<evidence type="ECO:0000256" key="5">
    <source>
        <dbReference type="ARBA" id="ARBA00022801"/>
    </source>
</evidence>
<evidence type="ECO:0000256" key="6">
    <source>
        <dbReference type="ARBA" id="ARBA00022833"/>
    </source>
</evidence>
<gene>
    <name evidence="10" type="ORF">HUK38_11850</name>
</gene>
<keyword evidence="6 8" id="KW-0862">Zinc</keyword>
<dbReference type="PANTHER" id="PTHR22726">
    <property type="entry name" value="METALLOENDOPEPTIDASE OMA1"/>
    <property type="match status" value="1"/>
</dbReference>
<dbReference type="AlphaFoldDB" id="A0A839HE51"/>
<evidence type="ECO:0000256" key="8">
    <source>
        <dbReference type="HAMAP-Rule" id="MF_00997"/>
    </source>
</evidence>
<keyword evidence="4 8" id="KW-0574">Periplasm</keyword>
<feature type="binding site" evidence="8">
    <location>
        <position position="198"/>
    </location>
    <ligand>
        <name>Zn(2+)</name>
        <dbReference type="ChEBI" id="CHEBI:29105"/>
        <note>catalytic</note>
    </ligand>
</feature>
<dbReference type="EC" id="3.4.-.-" evidence="8"/>
<dbReference type="InterPro" id="IPR030873">
    <property type="entry name" value="Protease_BepA"/>
</dbReference>
<dbReference type="PANTHER" id="PTHR22726:SF1">
    <property type="entry name" value="METALLOENDOPEPTIDASE OMA1, MITOCHONDRIAL"/>
    <property type="match status" value="1"/>
</dbReference>
<evidence type="ECO:0000256" key="3">
    <source>
        <dbReference type="ARBA" id="ARBA00022729"/>
    </source>
</evidence>
<comment type="similarity">
    <text evidence="8">Belongs to the peptidase M48 family. BepA subfamily.</text>
</comment>
<dbReference type="Gene3D" id="1.25.40.10">
    <property type="entry name" value="Tetratricopeptide repeat domain"/>
    <property type="match status" value="1"/>
</dbReference>
<dbReference type="Pfam" id="PF01435">
    <property type="entry name" value="Peptidase_M48"/>
    <property type="match status" value="1"/>
</dbReference>
<keyword evidence="5 8" id="KW-0378">Hydrolase</keyword>
<evidence type="ECO:0000256" key="2">
    <source>
        <dbReference type="ARBA" id="ARBA00022723"/>
    </source>
</evidence>
<reference evidence="10 11" key="1">
    <citation type="journal article" date="2020" name="Arch. Microbiol.">
        <title>The genome sequence of the giant phototrophic gammaproteobacterium Thiospirillum jenense gives insight into its physiological properties and phylogenetic relationships.</title>
        <authorList>
            <person name="Imhoff J.F."/>
            <person name="Meyer T.E."/>
            <person name="Kyndt J.A."/>
        </authorList>
    </citation>
    <scope>NUCLEOTIDE SEQUENCE [LARGE SCALE GENOMIC DNA]</scope>
    <source>
        <strain evidence="10 11">DSM 216</strain>
    </source>
</reference>
<dbReference type="HAMAP" id="MF_00997">
    <property type="entry name" value="Protease_BepA"/>
    <property type="match status" value="1"/>
</dbReference>
<comment type="cofactor">
    <cofactor evidence="8">
        <name>Zn(2+)</name>
        <dbReference type="ChEBI" id="CHEBI:29105"/>
    </cofactor>
    <text evidence="8">Binds 1 zinc ion per subunit.</text>
</comment>
<keyword evidence="7 8" id="KW-0482">Metalloprotease</keyword>
<dbReference type="SUPFAM" id="SSF48452">
    <property type="entry name" value="TPR-like"/>
    <property type="match status" value="1"/>
</dbReference>
<feature type="binding site" evidence="8">
    <location>
        <position position="132"/>
    </location>
    <ligand>
        <name>Zn(2+)</name>
        <dbReference type="ChEBI" id="CHEBI:29105"/>
        <note>catalytic</note>
    </ligand>
</feature>
<evidence type="ECO:0000313" key="11">
    <source>
        <dbReference type="Proteomes" id="UP000548632"/>
    </source>
</evidence>
<dbReference type="InterPro" id="IPR001915">
    <property type="entry name" value="Peptidase_M48"/>
</dbReference>
<dbReference type="GO" id="GO:0004222">
    <property type="term" value="F:metalloendopeptidase activity"/>
    <property type="evidence" value="ECO:0007669"/>
    <property type="project" value="InterPro"/>
</dbReference>
<dbReference type="InterPro" id="IPR051156">
    <property type="entry name" value="Mito/Outer_Membr_Metalloprot"/>
</dbReference>
<dbReference type="Proteomes" id="UP000548632">
    <property type="component" value="Unassembled WGS sequence"/>
</dbReference>
<comment type="function">
    <text evidence="8">Functions as both a chaperone and a metalloprotease. Maintains the integrity of the outer membrane by promoting either the assembly or the elimination of outer membrane proteins, depending on their folding state.</text>
</comment>
<keyword evidence="11" id="KW-1185">Reference proteome</keyword>
<comment type="caution">
    <text evidence="10">The sequence shown here is derived from an EMBL/GenBank/DDBJ whole genome shotgun (WGS) entry which is preliminary data.</text>
</comment>
<accession>A0A839HE51</accession>
<evidence type="ECO:0000256" key="7">
    <source>
        <dbReference type="ARBA" id="ARBA00023049"/>
    </source>
</evidence>
<proteinExistence type="inferred from homology"/>
<dbReference type="GO" id="GO:0008270">
    <property type="term" value="F:zinc ion binding"/>
    <property type="evidence" value="ECO:0007669"/>
    <property type="project" value="UniProtKB-UniRule"/>
</dbReference>
<feature type="binding site" evidence="8">
    <location>
        <position position="136"/>
    </location>
    <ligand>
        <name>Zn(2+)</name>
        <dbReference type="ChEBI" id="CHEBI:29105"/>
        <note>catalytic</note>
    </ligand>
</feature>
<keyword evidence="3 8" id="KW-0732">Signal</keyword>
<dbReference type="GO" id="GO:0016020">
    <property type="term" value="C:membrane"/>
    <property type="evidence" value="ECO:0007669"/>
    <property type="project" value="InterPro"/>
</dbReference>
<evidence type="ECO:0000259" key="9">
    <source>
        <dbReference type="Pfam" id="PF01435"/>
    </source>
</evidence>
<feature type="active site" evidence="8">
    <location>
        <position position="133"/>
    </location>
</feature>
<name>A0A839HE51_9GAMM</name>
<keyword evidence="1 8" id="KW-0645">Protease</keyword>
<protein>
    <recommendedName>
        <fullName evidence="8">Putative beta-barrel assembly-enhancing protease</fullName>
        <ecNumber evidence="8">3.4.-.-</ecNumber>
    </recommendedName>
</protein>